<keyword evidence="2" id="KW-0805">Transcription regulation</keyword>
<dbReference type="InterPro" id="IPR013325">
    <property type="entry name" value="RNA_pol_sigma_r2"/>
</dbReference>
<dbReference type="Gene3D" id="1.10.1740.10">
    <property type="match status" value="1"/>
</dbReference>
<sequence length="190" mass="21007">MSYGVLCDAELIRRVADQDRHAFGELYARHAAAMGATARRVCRRPELAEDATQEAFLSLWRDAGGFSPRAGAPTAWVHTIVHNRSIDVLRRVVAVERRTEDDDAELARLPAAGLSAHDRARARECERRLAGAVMALPDAQREVIELAYYAGLSQREIADRLDLPLGTVKSRARLGLKRLALDADVLALTR</sequence>
<accession>A0A9X3NPH5</accession>
<dbReference type="EMBL" id="JAPDDP010000101">
    <property type="protein sequence ID" value="MDA0185172.1"/>
    <property type="molecule type" value="Genomic_DNA"/>
</dbReference>
<feature type="domain" description="RNA polymerase sigma-70 region 2" evidence="5">
    <location>
        <begin position="26"/>
        <end position="91"/>
    </location>
</feature>
<dbReference type="InterPro" id="IPR013324">
    <property type="entry name" value="RNA_pol_sigma_r3/r4-like"/>
</dbReference>
<evidence type="ECO:0000259" key="6">
    <source>
        <dbReference type="Pfam" id="PF08281"/>
    </source>
</evidence>
<dbReference type="InterPro" id="IPR007627">
    <property type="entry name" value="RNA_pol_sigma70_r2"/>
</dbReference>
<dbReference type="GO" id="GO:0003677">
    <property type="term" value="F:DNA binding"/>
    <property type="evidence" value="ECO:0007669"/>
    <property type="project" value="InterPro"/>
</dbReference>
<comment type="similarity">
    <text evidence="1">Belongs to the sigma-70 factor family. ECF subfamily.</text>
</comment>
<dbReference type="RefSeq" id="WP_270029659.1">
    <property type="nucleotide sequence ID" value="NZ_JAPDDP010000101.1"/>
</dbReference>
<protein>
    <submittedName>
        <fullName evidence="7">Sigma-70 family RNA polymerase sigma factor</fullName>
    </submittedName>
</protein>
<reference evidence="7" key="1">
    <citation type="submission" date="2022-10" db="EMBL/GenBank/DDBJ databases">
        <title>The WGS of Solirubrobacter phytolaccae KCTC 29190.</title>
        <authorList>
            <person name="Jiang Z."/>
        </authorList>
    </citation>
    <scope>NUCLEOTIDE SEQUENCE</scope>
    <source>
        <strain evidence="7">KCTC 29190</strain>
    </source>
</reference>
<evidence type="ECO:0000256" key="4">
    <source>
        <dbReference type="ARBA" id="ARBA00023163"/>
    </source>
</evidence>
<dbReference type="Proteomes" id="UP001147653">
    <property type="component" value="Unassembled WGS sequence"/>
</dbReference>
<feature type="domain" description="RNA polymerase sigma factor 70 region 4 type 2" evidence="6">
    <location>
        <begin position="128"/>
        <end position="179"/>
    </location>
</feature>
<organism evidence="7 8">
    <name type="scientific">Solirubrobacter phytolaccae</name>
    <dbReference type="NCBI Taxonomy" id="1404360"/>
    <lineage>
        <taxon>Bacteria</taxon>
        <taxon>Bacillati</taxon>
        <taxon>Actinomycetota</taxon>
        <taxon>Thermoleophilia</taxon>
        <taxon>Solirubrobacterales</taxon>
        <taxon>Solirubrobacteraceae</taxon>
        <taxon>Solirubrobacter</taxon>
    </lineage>
</organism>
<evidence type="ECO:0000259" key="5">
    <source>
        <dbReference type="Pfam" id="PF04542"/>
    </source>
</evidence>
<evidence type="ECO:0000256" key="2">
    <source>
        <dbReference type="ARBA" id="ARBA00023015"/>
    </source>
</evidence>
<keyword evidence="8" id="KW-1185">Reference proteome</keyword>
<evidence type="ECO:0000256" key="3">
    <source>
        <dbReference type="ARBA" id="ARBA00023082"/>
    </source>
</evidence>
<proteinExistence type="inferred from homology"/>
<dbReference type="SUPFAM" id="SSF88946">
    <property type="entry name" value="Sigma2 domain of RNA polymerase sigma factors"/>
    <property type="match status" value="1"/>
</dbReference>
<dbReference type="InterPro" id="IPR014284">
    <property type="entry name" value="RNA_pol_sigma-70_dom"/>
</dbReference>
<dbReference type="PANTHER" id="PTHR43133:SF62">
    <property type="entry name" value="RNA POLYMERASE SIGMA FACTOR SIGZ"/>
    <property type="match status" value="1"/>
</dbReference>
<comment type="caution">
    <text evidence="7">The sequence shown here is derived from an EMBL/GenBank/DDBJ whole genome shotgun (WGS) entry which is preliminary data.</text>
</comment>
<dbReference type="InterPro" id="IPR036388">
    <property type="entry name" value="WH-like_DNA-bd_sf"/>
</dbReference>
<dbReference type="InterPro" id="IPR039425">
    <property type="entry name" value="RNA_pol_sigma-70-like"/>
</dbReference>
<evidence type="ECO:0000313" key="7">
    <source>
        <dbReference type="EMBL" id="MDA0185172.1"/>
    </source>
</evidence>
<gene>
    <name evidence="7" type="ORF">OJ997_33010</name>
</gene>
<dbReference type="GO" id="GO:0016987">
    <property type="term" value="F:sigma factor activity"/>
    <property type="evidence" value="ECO:0007669"/>
    <property type="project" value="UniProtKB-KW"/>
</dbReference>
<dbReference type="InterPro" id="IPR013249">
    <property type="entry name" value="RNA_pol_sigma70_r4_t2"/>
</dbReference>
<dbReference type="PANTHER" id="PTHR43133">
    <property type="entry name" value="RNA POLYMERASE ECF-TYPE SIGMA FACTO"/>
    <property type="match status" value="1"/>
</dbReference>
<dbReference type="NCBIfam" id="TIGR02937">
    <property type="entry name" value="sigma70-ECF"/>
    <property type="match status" value="1"/>
</dbReference>
<evidence type="ECO:0000313" key="8">
    <source>
        <dbReference type="Proteomes" id="UP001147653"/>
    </source>
</evidence>
<dbReference type="SUPFAM" id="SSF88659">
    <property type="entry name" value="Sigma3 and sigma4 domains of RNA polymerase sigma factors"/>
    <property type="match status" value="1"/>
</dbReference>
<dbReference type="GO" id="GO:0006352">
    <property type="term" value="P:DNA-templated transcription initiation"/>
    <property type="evidence" value="ECO:0007669"/>
    <property type="project" value="InterPro"/>
</dbReference>
<dbReference type="Pfam" id="PF04542">
    <property type="entry name" value="Sigma70_r2"/>
    <property type="match status" value="1"/>
</dbReference>
<keyword evidence="3" id="KW-0731">Sigma factor</keyword>
<evidence type="ECO:0000256" key="1">
    <source>
        <dbReference type="ARBA" id="ARBA00010641"/>
    </source>
</evidence>
<dbReference type="AlphaFoldDB" id="A0A9X3NPH5"/>
<dbReference type="CDD" id="cd06171">
    <property type="entry name" value="Sigma70_r4"/>
    <property type="match status" value="1"/>
</dbReference>
<keyword evidence="4" id="KW-0804">Transcription</keyword>
<name>A0A9X3NPH5_9ACTN</name>
<dbReference type="Gene3D" id="1.10.10.10">
    <property type="entry name" value="Winged helix-like DNA-binding domain superfamily/Winged helix DNA-binding domain"/>
    <property type="match status" value="1"/>
</dbReference>
<dbReference type="Pfam" id="PF08281">
    <property type="entry name" value="Sigma70_r4_2"/>
    <property type="match status" value="1"/>
</dbReference>